<dbReference type="EMBL" id="JAERQJ010000008">
    <property type="protein sequence ID" value="MBL0685444.1"/>
    <property type="molecule type" value="Genomic_DNA"/>
</dbReference>
<protein>
    <recommendedName>
        <fullName evidence="4">Tetratricopeptide repeat protein</fullName>
    </recommendedName>
</protein>
<proteinExistence type="predicted"/>
<dbReference type="SUPFAM" id="SSF48452">
    <property type="entry name" value="TPR-like"/>
    <property type="match status" value="1"/>
</dbReference>
<keyword evidence="1" id="KW-0812">Transmembrane</keyword>
<sequence>MKLKLHPNRLYSMESTQKIFEQIEDYLAGKLEGNELESFKKLLEIDPELREEVRLHKELGRALKDKKALDFRKKLIKLEDKIDKKKESPIQKPFISHYWKIAASIAIIIGLFTFFWQIDQKEDLYATYYIPYPVENAKRGEVTHEEFKTIAQKYKEEEYSDIIPDLEQLITHRPYDEQLKLFLGNCYLNTGKTNKAIEQFLNINPQNRYYEDGLWYTILAHLKLEQNKEAILLLKKLIAYDGVHQENAIMLLEDLE</sequence>
<keyword evidence="3" id="KW-1185">Reference proteome</keyword>
<evidence type="ECO:0000313" key="3">
    <source>
        <dbReference type="Proteomes" id="UP000651057"/>
    </source>
</evidence>
<feature type="transmembrane region" description="Helical" evidence="1">
    <location>
        <begin position="98"/>
        <end position="118"/>
    </location>
</feature>
<comment type="caution">
    <text evidence="2">The sequence shown here is derived from an EMBL/GenBank/DDBJ whole genome shotgun (WGS) entry which is preliminary data.</text>
</comment>
<evidence type="ECO:0000313" key="2">
    <source>
        <dbReference type="EMBL" id="MBL0685444.1"/>
    </source>
</evidence>
<accession>A0A937A721</accession>
<dbReference type="Gene3D" id="1.25.40.10">
    <property type="entry name" value="Tetratricopeptide repeat domain"/>
    <property type="match status" value="1"/>
</dbReference>
<dbReference type="Proteomes" id="UP000651057">
    <property type="component" value="Unassembled WGS sequence"/>
</dbReference>
<keyword evidence="1" id="KW-1133">Transmembrane helix</keyword>
<name>A0A937A721_9FLAO</name>
<dbReference type="InterPro" id="IPR011990">
    <property type="entry name" value="TPR-like_helical_dom_sf"/>
</dbReference>
<evidence type="ECO:0008006" key="4">
    <source>
        <dbReference type="Google" id="ProtNLM"/>
    </source>
</evidence>
<reference evidence="2" key="1">
    <citation type="submission" date="2021-01" db="EMBL/GenBank/DDBJ databases">
        <authorList>
            <person name="Zhong Y.L."/>
        </authorList>
    </citation>
    <scope>NUCLEOTIDE SEQUENCE</scope>
    <source>
        <strain evidence="2">KCTC 23302</strain>
    </source>
</reference>
<keyword evidence="1" id="KW-0472">Membrane</keyword>
<gene>
    <name evidence="2" type="ORF">JJQ60_18055</name>
</gene>
<evidence type="ECO:0000256" key="1">
    <source>
        <dbReference type="SAM" id="Phobius"/>
    </source>
</evidence>
<dbReference type="AlphaFoldDB" id="A0A937A721"/>
<organism evidence="2 3">
    <name type="scientific">Aquimarina mytili</name>
    <dbReference type="NCBI Taxonomy" id="874423"/>
    <lineage>
        <taxon>Bacteria</taxon>
        <taxon>Pseudomonadati</taxon>
        <taxon>Bacteroidota</taxon>
        <taxon>Flavobacteriia</taxon>
        <taxon>Flavobacteriales</taxon>
        <taxon>Flavobacteriaceae</taxon>
        <taxon>Aquimarina</taxon>
    </lineage>
</organism>
<dbReference type="RefSeq" id="WP_201923544.1">
    <property type="nucleotide sequence ID" value="NZ_BAABAX010000002.1"/>
</dbReference>